<dbReference type="PANTHER" id="PTHR36399">
    <property type="entry name" value="PHOTOSYNTHETIC NDH SUBUNIT OF SUBCOMPLEX B 5, CHLOROPLASTIC"/>
    <property type="match status" value="1"/>
</dbReference>
<dbReference type="Proteomes" id="UP000541444">
    <property type="component" value="Unassembled WGS sequence"/>
</dbReference>
<name>A0A7J7P1V6_9MAGN</name>
<protein>
    <submittedName>
        <fullName evidence="1">Uncharacterized protein</fullName>
    </submittedName>
</protein>
<gene>
    <name evidence="1" type="ORF">GIB67_027124</name>
</gene>
<organism evidence="1 2">
    <name type="scientific">Kingdonia uniflora</name>
    <dbReference type="NCBI Taxonomy" id="39325"/>
    <lineage>
        <taxon>Eukaryota</taxon>
        <taxon>Viridiplantae</taxon>
        <taxon>Streptophyta</taxon>
        <taxon>Embryophyta</taxon>
        <taxon>Tracheophyta</taxon>
        <taxon>Spermatophyta</taxon>
        <taxon>Magnoliopsida</taxon>
        <taxon>Ranunculales</taxon>
        <taxon>Circaeasteraceae</taxon>
        <taxon>Kingdonia</taxon>
    </lineage>
</organism>
<evidence type="ECO:0000313" key="2">
    <source>
        <dbReference type="Proteomes" id="UP000541444"/>
    </source>
</evidence>
<dbReference type="PANTHER" id="PTHR36399:SF1">
    <property type="entry name" value="PHOTOSYNTHETIC NDH SUBUNIT OF SUBCOMPLEX B 5, CHLOROPLASTIC"/>
    <property type="match status" value="1"/>
</dbReference>
<dbReference type="EMBL" id="JACGCM010000347">
    <property type="protein sequence ID" value="KAF6173429.1"/>
    <property type="molecule type" value="Genomic_DNA"/>
</dbReference>
<dbReference type="GO" id="GO:0006979">
    <property type="term" value="P:response to oxidative stress"/>
    <property type="evidence" value="ECO:0007669"/>
    <property type="project" value="InterPro"/>
</dbReference>
<comment type="caution">
    <text evidence="1">The sequence shown here is derived from an EMBL/GenBank/DDBJ whole genome shotgun (WGS) entry which is preliminary data.</text>
</comment>
<reference evidence="1 2" key="1">
    <citation type="journal article" date="2020" name="IScience">
        <title>Genome Sequencing of the Endangered Kingdonia uniflora (Circaeasteraceae, Ranunculales) Reveals Potential Mechanisms of Evolutionary Specialization.</title>
        <authorList>
            <person name="Sun Y."/>
            <person name="Deng T."/>
            <person name="Zhang A."/>
            <person name="Moore M.J."/>
            <person name="Landis J.B."/>
            <person name="Lin N."/>
            <person name="Zhang H."/>
            <person name="Zhang X."/>
            <person name="Huang J."/>
            <person name="Zhang X."/>
            <person name="Sun H."/>
            <person name="Wang H."/>
        </authorList>
    </citation>
    <scope>NUCLEOTIDE SEQUENCE [LARGE SCALE GENOMIC DNA]</scope>
    <source>
        <strain evidence="1">TB1705</strain>
        <tissue evidence="1">Leaf</tissue>
    </source>
</reference>
<evidence type="ECO:0000313" key="1">
    <source>
        <dbReference type="EMBL" id="KAF6173429.1"/>
    </source>
</evidence>
<proteinExistence type="predicted"/>
<dbReference type="AlphaFoldDB" id="A0A7J7P1V6"/>
<dbReference type="InterPro" id="IPR034569">
    <property type="entry name" value="PNSB5"/>
</dbReference>
<accession>A0A7J7P1V6</accession>
<keyword evidence="2" id="KW-1185">Reference proteome</keyword>
<sequence length="121" mass="13980">MEESQLPFQLWEVDIPFAFRKSISVREVTVREVTVKVIFRKLNSHDNWVNVMGLSSSSSCRFGLPCSGRVCVHRTIGAAVFVVIFCAIEMGKPNKPHNFEPRDKLISDYNTMDIWDFQREI</sequence>
<dbReference type="OrthoDB" id="1925600at2759"/>
<dbReference type="GO" id="GO:0009507">
    <property type="term" value="C:chloroplast"/>
    <property type="evidence" value="ECO:0007669"/>
    <property type="project" value="InterPro"/>
</dbReference>